<keyword evidence="1" id="KW-0812">Transmembrane</keyword>
<keyword evidence="1" id="KW-0472">Membrane</keyword>
<dbReference type="InterPro" id="IPR023214">
    <property type="entry name" value="HAD_sf"/>
</dbReference>
<sequence length="303" mass="34187">MSDNNSANKWTAKRIAAIIGIVLLVGMYIALFILAFIFPANSFELFITAVGGTVGITILIWLMIWVIGLFTGRHTIASLDAMTSDQDHDKYGNAVPRKPSSYIDTIIFDIGNVLVDFSWRQMLADKGIPEDLIEKVGDATVRTDIWNEFDRGIMSHEEIIDKLCEQSPELSEYIHMGFDDFKGIVKLRSTSIPLIEGLKKAHYRVLVLSNFSKNAVDTNKVEMAFLDYVDGGILSYKDHVIKPDSDIYELIIKRYDLTPDKCVFIDDTEKNVIGAIRSGIKGIHFQSIEQMMDELKKLGIKRI</sequence>
<dbReference type="PANTHER" id="PTHR43611:SF3">
    <property type="entry name" value="FLAVIN MONONUCLEOTIDE HYDROLASE 1, CHLOROPLATIC"/>
    <property type="match status" value="1"/>
</dbReference>
<dbReference type="RefSeq" id="WP_110074083.1">
    <property type="nucleotide sequence ID" value="NZ_CM009896.1"/>
</dbReference>
<organism evidence="2 3">
    <name type="scientific">Butyrivibrio fibrisolvens</name>
    <dbReference type="NCBI Taxonomy" id="831"/>
    <lineage>
        <taxon>Bacteria</taxon>
        <taxon>Bacillati</taxon>
        <taxon>Bacillota</taxon>
        <taxon>Clostridia</taxon>
        <taxon>Lachnospirales</taxon>
        <taxon>Lachnospiraceae</taxon>
        <taxon>Butyrivibrio</taxon>
    </lineage>
</organism>
<dbReference type="Proteomes" id="UP000245488">
    <property type="component" value="Chromosome"/>
</dbReference>
<gene>
    <name evidence="2" type="ORF">CPT75_19290</name>
</gene>
<dbReference type="CDD" id="cd02603">
    <property type="entry name" value="HAD_sEH-N_like"/>
    <property type="match status" value="1"/>
</dbReference>
<comment type="caution">
    <text evidence="2">The sequence shown here is derived from an EMBL/GenBank/DDBJ whole genome shotgun (WGS) entry which is preliminary data.</text>
</comment>
<accession>A0A317G709</accession>
<dbReference type="SFLD" id="SFLDG01129">
    <property type="entry name" value="C1.5:_HAD__Beta-PGM__Phosphata"/>
    <property type="match status" value="1"/>
</dbReference>
<feature type="transmembrane region" description="Helical" evidence="1">
    <location>
        <begin position="15"/>
        <end position="39"/>
    </location>
</feature>
<dbReference type="Gene3D" id="3.40.50.1000">
    <property type="entry name" value="HAD superfamily/HAD-like"/>
    <property type="match status" value="1"/>
</dbReference>
<evidence type="ECO:0000256" key="1">
    <source>
        <dbReference type="SAM" id="Phobius"/>
    </source>
</evidence>
<dbReference type="EMBL" id="NXNG01000001">
    <property type="protein sequence ID" value="PWT29096.1"/>
    <property type="molecule type" value="Genomic_DNA"/>
</dbReference>
<evidence type="ECO:0000313" key="3">
    <source>
        <dbReference type="Proteomes" id="UP000245488"/>
    </source>
</evidence>
<dbReference type="Gene3D" id="1.10.150.240">
    <property type="entry name" value="Putative phosphatase, domain 2"/>
    <property type="match status" value="1"/>
</dbReference>
<dbReference type="Pfam" id="PF00702">
    <property type="entry name" value="Hydrolase"/>
    <property type="match status" value="1"/>
</dbReference>
<name>A0A317G709_BUTFI</name>
<dbReference type="SFLD" id="SFLDS00003">
    <property type="entry name" value="Haloacid_Dehalogenase"/>
    <property type="match status" value="1"/>
</dbReference>
<keyword evidence="3" id="KW-1185">Reference proteome</keyword>
<evidence type="ECO:0008006" key="4">
    <source>
        <dbReference type="Google" id="ProtNLM"/>
    </source>
</evidence>
<dbReference type="NCBIfam" id="TIGR01509">
    <property type="entry name" value="HAD-SF-IA-v3"/>
    <property type="match status" value="1"/>
</dbReference>
<evidence type="ECO:0000313" key="2">
    <source>
        <dbReference type="EMBL" id="PWT29096.1"/>
    </source>
</evidence>
<proteinExistence type="predicted"/>
<protein>
    <recommendedName>
        <fullName evidence="4">HAD family phosphatase</fullName>
    </recommendedName>
</protein>
<keyword evidence="1" id="KW-1133">Transmembrane helix</keyword>
<dbReference type="InterPro" id="IPR036412">
    <property type="entry name" value="HAD-like_sf"/>
</dbReference>
<dbReference type="InterPro" id="IPR023198">
    <property type="entry name" value="PGP-like_dom2"/>
</dbReference>
<dbReference type="InterPro" id="IPR006439">
    <property type="entry name" value="HAD-SF_hydro_IA"/>
</dbReference>
<dbReference type="PRINTS" id="PR00413">
    <property type="entry name" value="HADHALOGNASE"/>
</dbReference>
<dbReference type="SUPFAM" id="SSF56784">
    <property type="entry name" value="HAD-like"/>
    <property type="match status" value="1"/>
</dbReference>
<feature type="transmembrane region" description="Helical" evidence="1">
    <location>
        <begin position="45"/>
        <end position="70"/>
    </location>
</feature>
<reference evidence="2 3" key="1">
    <citation type="submission" date="2017-09" db="EMBL/GenBank/DDBJ databases">
        <title>High-quality draft genome sequence of Butyrivibrio fibrisolvens INBov1, isolated from cow rumen.</title>
        <authorList>
            <person name="Rodriguez Hernaez J."/>
            <person name="Rivarola M."/>
            <person name="Paniego N."/>
            <person name="Cravero S."/>
            <person name="Ceron Cucchi M."/>
            <person name="Martinez M.C."/>
        </authorList>
    </citation>
    <scope>NUCLEOTIDE SEQUENCE [LARGE SCALE GENOMIC DNA]</scope>
    <source>
        <strain evidence="2 3">INBov1</strain>
    </source>
</reference>
<dbReference type="PANTHER" id="PTHR43611">
    <property type="entry name" value="ALPHA-D-GLUCOSE 1-PHOSPHATE PHOSPHATASE"/>
    <property type="match status" value="1"/>
</dbReference>
<dbReference type="AlphaFoldDB" id="A0A317G709"/>